<comment type="caution">
    <text evidence="6">The sequence shown here is derived from an EMBL/GenBank/DDBJ whole genome shotgun (WGS) entry which is preliminary data.</text>
</comment>
<organism evidence="6 7">
    <name type="scientific">Pseudolycoriella hygida</name>
    <dbReference type="NCBI Taxonomy" id="35572"/>
    <lineage>
        <taxon>Eukaryota</taxon>
        <taxon>Metazoa</taxon>
        <taxon>Ecdysozoa</taxon>
        <taxon>Arthropoda</taxon>
        <taxon>Hexapoda</taxon>
        <taxon>Insecta</taxon>
        <taxon>Pterygota</taxon>
        <taxon>Neoptera</taxon>
        <taxon>Endopterygota</taxon>
        <taxon>Diptera</taxon>
        <taxon>Nematocera</taxon>
        <taxon>Sciaroidea</taxon>
        <taxon>Sciaridae</taxon>
        <taxon>Pseudolycoriella</taxon>
    </lineage>
</organism>
<protein>
    <recommendedName>
        <fullName evidence="5">UDP-glucuronosyltransferase</fullName>
        <ecNumber evidence="5">2.4.1.17</ecNumber>
    </recommendedName>
</protein>
<evidence type="ECO:0000256" key="4">
    <source>
        <dbReference type="RuleBase" id="RU003718"/>
    </source>
</evidence>
<keyword evidence="5" id="KW-1133">Transmembrane helix</keyword>
<dbReference type="PANTHER" id="PTHR48043">
    <property type="entry name" value="EG:EG0003.4 PROTEIN-RELATED"/>
    <property type="match status" value="1"/>
</dbReference>
<gene>
    <name evidence="6" type="primary">UTG2_1</name>
    <name evidence="6" type="ORF">Bhyg_04793</name>
</gene>
<dbReference type="CDD" id="cd03784">
    <property type="entry name" value="GT1_Gtf-like"/>
    <property type="match status" value="1"/>
</dbReference>
<dbReference type="FunFam" id="3.40.50.2000:FF:000050">
    <property type="entry name" value="UDP-glucuronosyltransferase"/>
    <property type="match status" value="1"/>
</dbReference>
<keyword evidence="2 4" id="KW-0328">Glycosyltransferase</keyword>
<comment type="similarity">
    <text evidence="1 4">Belongs to the UDP-glycosyltransferase family.</text>
</comment>
<evidence type="ECO:0000256" key="2">
    <source>
        <dbReference type="ARBA" id="ARBA00022676"/>
    </source>
</evidence>
<comment type="subcellular location">
    <subcellularLocation>
        <location evidence="5">Membrane</location>
        <topology evidence="5">Single-pass membrane protein</topology>
    </subcellularLocation>
</comment>
<dbReference type="OrthoDB" id="5835829at2759"/>
<dbReference type="GO" id="GO:0015020">
    <property type="term" value="F:glucuronosyltransferase activity"/>
    <property type="evidence" value="ECO:0007669"/>
    <property type="project" value="UniProtKB-EC"/>
</dbReference>
<keyword evidence="7" id="KW-1185">Reference proteome</keyword>
<evidence type="ECO:0000313" key="6">
    <source>
        <dbReference type="EMBL" id="KAJ6649556.1"/>
    </source>
</evidence>
<dbReference type="PANTHER" id="PTHR48043:SF159">
    <property type="entry name" value="EG:EG0003.4 PROTEIN-RELATED"/>
    <property type="match status" value="1"/>
</dbReference>
<dbReference type="Proteomes" id="UP001151699">
    <property type="component" value="Chromosome A"/>
</dbReference>
<keyword evidence="5" id="KW-0472">Membrane</keyword>
<dbReference type="InterPro" id="IPR050271">
    <property type="entry name" value="UDP-glycosyltransferase"/>
</dbReference>
<keyword evidence="3 4" id="KW-0808">Transferase</keyword>
<dbReference type="PROSITE" id="PS00375">
    <property type="entry name" value="UDPGT"/>
    <property type="match status" value="1"/>
</dbReference>
<dbReference type="EMBL" id="WJQU01000001">
    <property type="protein sequence ID" value="KAJ6649556.1"/>
    <property type="molecule type" value="Genomic_DNA"/>
</dbReference>
<evidence type="ECO:0000256" key="1">
    <source>
        <dbReference type="ARBA" id="ARBA00009995"/>
    </source>
</evidence>
<proteinExistence type="inferred from homology"/>
<dbReference type="InterPro" id="IPR035595">
    <property type="entry name" value="UDP_glycos_trans_CS"/>
</dbReference>
<comment type="catalytic activity">
    <reaction evidence="5">
        <text>glucuronate acceptor + UDP-alpha-D-glucuronate = acceptor beta-D-glucuronoside + UDP + H(+)</text>
        <dbReference type="Rhea" id="RHEA:21032"/>
        <dbReference type="ChEBI" id="CHEBI:15378"/>
        <dbReference type="ChEBI" id="CHEBI:58052"/>
        <dbReference type="ChEBI" id="CHEBI:58223"/>
        <dbReference type="ChEBI" id="CHEBI:132367"/>
        <dbReference type="ChEBI" id="CHEBI:132368"/>
        <dbReference type="EC" id="2.4.1.17"/>
    </reaction>
</comment>
<dbReference type="SUPFAM" id="SSF53756">
    <property type="entry name" value="UDP-Glycosyltransferase/glycogen phosphorylase"/>
    <property type="match status" value="1"/>
</dbReference>
<dbReference type="GO" id="GO:0016020">
    <property type="term" value="C:membrane"/>
    <property type="evidence" value="ECO:0007669"/>
    <property type="project" value="UniProtKB-SubCell"/>
</dbReference>
<dbReference type="EC" id="2.4.1.17" evidence="5"/>
<reference evidence="6" key="1">
    <citation type="submission" date="2022-07" db="EMBL/GenBank/DDBJ databases">
        <authorList>
            <person name="Trinca V."/>
            <person name="Uliana J.V.C."/>
            <person name="Torres T.T."/>
            <person name="Ward R.J."/>
            <person name="Monesi N."/>
        </authorList>
    </citation>
    <scope>NUCLEOTIDE SEQUENCE</scope>
    <source>
        <strain evidence="6">HSMRA1968</strain>
        <tissue evidence="6">Whole embryos</tissue>
    </source>
</reference>
<name>A0A9Q0NFV7_9DIPT</name>
<evidence type="ECO:0000313" key="7">
    <source>
        <dbReference type="Proteomes" id="UP001151699"/>
    </source>
</evidence>
<dbReference type="Gene3D" id="3.40.50.2000">
    <property type="entry name" value="Glycogen Phosphorylase B"/>
    <property type="match status" value="1"/>
</dbReference>
<evidence type="ECO:0000256" key="3">
    <source>
        <dbReference type="ARBA" id="ARBA00022679"/>
    </source>
</evidence>
<dbReference type="AlphaFoldDB" id="A0A9Q0NFV7"/>
<sequence length="490" mass="55685">MNRLNGIYLLCEVLVIFYLISLINCFKILGVFPCPSRSHYSVGHALMKGLADDGHEVTMVSPFSQTKSIENYTEILLEHSWAGYKRDFMKGNLLEVSGVNFWTSFMNILDYGTKQTGWAVTSENFQQLIQSDQKFDVIIMELIYGEALLGLGYHFRAPVIATSAFGANKWTTDLVGAPIFPSFMPNTNNGFTDRMDFWQRMYNSLSYWFDDIVMPMVSTTIQQKYLDQLFPNTPDMPTITELKRNVSLVLLSTHVTVGTARPYPPNMIEVGGMHIDREIQPLPQHLQQFLDDAEHGVIYLALGSCIQFSKLTNDKKEAIINAFGEFPNMRIIIKNEENIVIPSHQADNVLIEPWFLQQSILAHSAVRVFVTHGGTLSILEAVHFAKPVIGIPIVFDEYLNLAVAQQNDYGISIPFQEITENRLRSALKEILSNSSYAKNAQTISERYRDQLRTPLAIAIHWVKHVAKNKGAPHLRMFAVEMPFYVLYNLD</sequence>
<keyword evidence="5" id="KW-0812">Transmembrane</keyword>
<evidence type="ECO:0000256" key="5">
    <source>
        <dbReference type="RuleBase" id="RU362059"/>
    </source>
</evidence>
<dbReference type="InterPro" id="IPR002213">
    <property type="entry name" value="UDP_glucos_trans"/>
</dbReference>
<dbReference type="Pfam" id="PF00201">
    <property type="entry name" value="UDPGT"/>
    <property type="match status" value="1"/>
</dbReference>
<accession>A0A9Q0NFV7</accession>
<feature type="transmembrane region" description="Helical" evidence="5">
    <location>
        <begin position="7"/>
        <end position="32"/>
    </location>
</feature>